<proteinExistence type="predicted"/>
<dbReference type="EMBL" id="JAHGAV010000018">
    <property type="protein sequence ID" value="KAG6938275.1"/>
    <property type="molecule type" value="Genomic_DNA"/>
</dbReference>
<dbReference type="PANTHER" id="PTHR22656:SF1">
    <property type="entry name" value="EF-HAND CALCIUM-BINDING DOMAIN-CONTAINING PROTEIN 13"/>
    <property type="match status" value="1"/>
</dbReference>
<dbReference type="SUPFAM" id="SSF47473">
    <property type="entry name" value="EF-hand"/>
    <property type="match status" value="1"/>
</dbReference>
<dbReference type="Proteomes" id="UP000765507">
    <property type="component" value="Unassembled WGS sequence"/>
</dbReference>
<feature type="domain" description="EF-hand" evidence="3">
    <location>
        <begin position="94"/>
        <end position="131"/>
    </location>
</feature>
<dbReference type="OrthoDB" id="9422680at2759"/>
<dbReference type="PANTHER" id="PTHR22656">
    <property type="entry name" value="EF-HAND CALCIUM-BINDING DOMAIN-CONTAINING PROTEIN 13"/>
    <property type="match status" value="1"/>
</dbReference>
<dbReference type="GO" id="GO:0005509">
    <property type="term" value="F:calcium ion binding"/>
    <property type="evidence" value="ECO:0007669"/>
    <property type="project" value="InterPro"/>
</dbReference>
<protein>
    <submittedName>
        <fullName evidence="4">EF hand calcium-binding protein family</fullName>
    </submittedName>
</protein>
<sequence>GKVYLSKFLQSVRALRRFSHSEGKKVDISDLDSLLAEMGMHLTPEELQEVRKHVTVDGDGKINVSDFTKSVISTRRGSQAERDRVATSHLDSILGNMGIFLTEEELQEALKHTEIDAEGKVNLSEFLKSVQQLSEAE</sequence>
<evidence type="ECO:0000313" key="4">
    <source>
        <dbReference type="EMBL" id="KAG6938275.1"/>
    </source>
</evidence>
<dbReference type="AlphaFoldDB" id="A0A8T1TBX3"/>
<dbReference type="InterPro" id="IPR011992">
    <property type="entry name" value="EF-hand-dom_pair"/>
</dbReference>
<comment type="caution">
    <text evidence="4">The sequence shown here is derived from an EMBL/GenBank/DDBJ whole genome shotgun (WGS) entry which is preliminary data.</text>
</comment>
<keyword evidence="1" id="KW-0677">Repeat</keyword>
<reference evidence="4 5" key="1">
    <citation type="journal article" date="2020" name="G3 (Bethesda)">
        <title>Draft Genome of the Common Snapping Turtle, Chelydra serpentina, a Model for Phenotypic Plasticity in Reptiles.</title>
        <authorList>
            <person name="Das D."/>
            <person name="Singh S.K."/>
            <person name="Bierstedt J."/>
            <person name="Erickson A."/>
            <person name="Galli G.L.J."/>
            <person name="Crossley D.A. 2nd"/>
            <person name="Rhen T."/>
        </authorList>
    </citation>
    <scope>NUCLEOTIDE SEQUENCE [LARGE SCALE GENOMIC DNA]</scope>
    <source>
        <strain evidence="4">KW</strain>
    </source>
</reference>
<accession>A0A8T1TBX3</accession>
<evidence type="ECO:0000259" key="3">
    <source>
        <dbReference type="Pfam" id="PF13833"/>
    </source>
</evidence>
<evidence type="ECO:0000256" key="1">
    <source>
        <dbReference type="ARBA" id="ARBA00022737"/>
    </source>
</evidence>
<feature type="non-terminal residue" evidence="4">
    <location>
        <position position="1"/>
    </location>
</feature>
<dbReference type="InterPro" id="IPR002048">
    <property type="entry name" value="EF_hand_dom"/>
</dbReference>
<name>A0A8T1TBX3_CHESE</name>
<evidence type="ECO:0000256" key="2">
    <source>
        <dbReference type="ARBA" id="ARBA00022837"/>
    </source>
</evidence>
<keyword evidence="5" id="KW-1185">Reference proteome</keyword>
<dbReference type="Gene3D" id="1.10.238.10">
    <property type="entry name" value="EF-hand"/>
    <property type="match status" value="2"/>
</dbReference>
<dbReference type="Pfam" id="PF13833">
    <property type="entry name" value="EF-hand_8"/>
    <property type="match status" value="1"/>
</dbReference>
<keyword evidence="2" id="KW-0106">Calcium</keyword>
<feature type="non-terminal residue" evidence="4">
    <location>
        <position position="137"/>
    </location>
</feature>
<organism evidence="4 5">
    <name type="scientific">Chelydra serpentina</name>
    <name type="common">Snapping turtle</name>
    <name type="synonym">Testudo serpentina</name>
    <dbReference type="NCBI Taxonomy" id="8475"/>
    <lineage>
        <taxon>Eukaryota</taxon>
        <taxon>Metazoa</taxon>
        <taxon>Chordata</taxon>
        <taxon>Craniata</taxon>
        <taxon>Vertebrata</taxon>
        <taxon>Euteleostomi</taxon>
        <taxon>Archelosauria</taxon>
        <taxon>Testudinata</taxon>
        <taxon>Testudines</taxon>
        <taxon>Cryptodira</taxon>
        <taxon>Durocryptodira</taxon>
        <taxon>Americhelydia</taxon>
        <taxon>Chelydroidea</taxon>
        <taxon>Chelydridae</taxon>
        <taxon>Chelydra</taxon>
    </lineage>
</organism>
<gene>
    <name evidence="4" type="ORF">G0U57_006356</name>
</gene>
<evidence type="ECO:0000313" key="5">
    <source>
        <dbReference type="Proteomes" id="UP000765507"/>
    </source>
</evidence>